<comment type="subcellular location">
    <subcellularLocation>
        <location evidence="1 7">Cell membrane</location>
        <topology evidence="1 7">Multi-pass membrane protein</topology>
    </subcellularLocation>
</comment>
<evidence type="ECO:0000256" key="1">
    <source>
        <dbReference type="ARBA" id="ARBA00004651"/>
    </source>
</evidence>
<dbReference type="InterPro" id="IPR042196">
    <property type="entry name" value="FHIPEP_4"/>
</dbReference>
<dbReference type="OrthoDB" id="9759185at2"/>
<keyword evidence="5 7" id="KW-1133">Transmembrane helix</keyword>
<dbReference type="Gene3D" id="3.40.30.60">
    <property type="entry name" value="FHIPEP family, domain 1"/>
    <property type="match status" value="1"/>
</dbReference>
<feature type="transmembrane region" description="Helical" evidence="7">
    <location>
        <begin position="16"/>
        <end position="35"/>
    </location>
</feature>
<dbReference type="NCBIfam" id="TIGR01398">
    <property type="entry name" value="FlhA"/>
    <property type="match status" value="1"/>
</dbReference>
<feature type="transmembrane region" description="Helical" evidence="7">
    <location>
        <begin position="246"/>
        <end position="268"/>
    </location>
</feature>
<keyword evidence="6 7" id="KW-0472">Membrane</keyword>
<dbReference type="InterPro" id="IPR001712">
    <property type="entry name" value="T3SS_FHIPEP"/>
</dbReference>
<keyword evidence="7" id="KW-1006">Bacterial flagellum protein export</keyword>
<dbReference type="RefSeq" id="WP_060635474.1">
    <property type="nucleotide sequence ID" value="NZ_CBXV010000005.1"/>
</dbReference>
<dbReference type="PIRSF" id="PIRSF005419">
    <property type="entry name" value="FlhA"/>
    <property type="match status" value="1"/>
</dbReference>
<reference evidence="8 9" key="1">
    <citation type="submission" date="2013-12" db="EMBL/GenBank/DDBJ databases">
        <authorList>
            <person name="Stott M."/>
        </authorList>
    </citation>
    <scope>NUCLEOTIDE SEQUENCE [LARGE SCALE GENOMIC DNA]</scope>
    <source>
        <strain evidence="8 9">K22</strain>
    </source>
</reference>
<feature type="transmembrane region" description="Helical" evidence="7">
    <location>
        <begin position="288"/>
        <end position="321"/>
    </location>
</feature>
<reference evidence="8 9" key="2">
    <citation type="submission" date="2015-01" db="EMBL/GenBank/DDBJ databases">
        <title>Complete genome sequence of Pyrinomonas methylaliphatogenes type strain K22T.</title>
        <authorList>
            <person name="Lee K.C.Y."/>
            <person name="Power J.F."/>
            <person name="Dunfield P.F."/>
            <person name="Morgan X.C."/>
            <person name="Huttenhower C."/>
            <person name="Stott M.B."/>
        </authorList>
    </citation>
    <scope>NUCLEOTIDE SEQUENCE [LARGE SCALE GENOMIC DNA]</scope>
    <source>
        <strain evidence="8 9">K22</strain>
    </source>
</reference>
<keyword evidence="9" id="KW-1185">Reference proteome</keyword>
<keyword evidence="4 7" id="KW-0812">Transmembrane</keyword>
<evidence type="ECO:0000256" key="2">
    <source>
        <dbReference type="ARBA" id="ARBA00008835"/>
    </source>
</evidence>
<keyword evidence="8" id="KW-0282">Flagellum</keyword>
<dbReference type="PANTHER" id="PTHR30161">
    <property type="entry name" value="FLAGELLAR EXPORT PROTEIN, MEMBRANE FLHA SUBUNIT-RELATED"/>
    <property type="match status" value="1"/>
</dbReference>
<dbReference type="AlphaFoldDB" id="A0A0B6WZD5"/>
<comment type="function">
    <text evidence="7">Required for formation of the rod structure of the flagellar apparatus. Together with FliI and FliH, may constitute the export apparatus of flagellin.</text>
</comment>
<dbReference type="Gene3D" id="3.40.50.12790">
    <property type="entry name" value="FHIPEP family, domain 4"/>
    <property type="match status" value="1"/>
</dbReference>
<accession>A0A0B6WZD5</accession>
<dbReference type="GO" id="GO:0009306">
    <property type="term" value="P:protein secretion"/>
    <property type="evidence" value="ECO:0007669"/>
    <property type="project" value="InterPro"/>
</dbReference>
<dbReference type="InterPro" id="IPR042194">
    <property type="entry name" value="FHIPEP_1"/>
</dbReference>
<feature type="transmembrane region" description="Helical" evidence="7">
    <location>
        <begin position="113"/>
        <end position="136"/>
    </location>
</feature>
<evidence type="ECO:0000256" key="7">
    <source>
        <dbReference type="RuleBase" id="RU364093"/>
    </source>
</evidence>
<keyword evidence="8" id="KW-0966">Cell projection</keyword>
<dbReference type="Gene3D" id="1.10.8.540">
    <property type="entry name" value="FHIPEP family, domain 3"/>
    <property type="match status" value="1"/>
</dbReference>
<dbReference type="Proteomes" id="UP000031518">
    <property type="component" value="Unassembled WGS sequence"/>
</dbReference>
<dbReference type="GO" id="GO:0005886">
    <property type="term" value="C:plasma membrane"/>
    <property type="evidence" value="ECO:0007669"/>
    <property type="project" value="UniProtKB-SubCell"/>
</dbReference>
<dbReference type="EMBL" id="CBXV010000005">
    <property type="protein sequence ID" value="CDM65649.1"/>
    <property type="molecule type" value="Genomic_DNA"/>
</dbReference>
<dbReference type="Pfam" id="PF00771">
    <property type="entry name" value="FHIPEP"/>
    <property type="match status" value="1"/>
</dbReference>
<dbReference type="InterPro" id="IPR006301">
    <property type="entry name" value="FlhA"/>
</dbReference>
<gene>
    <name evidence="7" type="primary">flhA</name>
    <name evidence="8" type="ORF">PYK22_01654</name>
</gene>
<comment type="similarity">
    <text evidence="2 7">Belongs to the FHIPEP (flagella/HR/invasion proteins export pore) family.</text>
</comment>
<evidence type="ECO:0000313" key="8">
    <source>
        <dbReference type="EMBL" id="CDM65649.1"/>
    </source>
</evidence>
<evidence type="ECO:0000256" key="3">
    <source>
        <dbReference type="ARBA" id="ARBA00022475"/>
    </source>
</evidence>
<evidence type="ECO:0000313" key="9">
    <source>
        <dbReference type="Proteomes" id="UP000031518"/>
    </source>
</evidence>
<proteinExistence type="inferred from homology"/>
<name>A0A0B6WZD5_9BACT</name>
<dbReference type="InterPro" id="IPR042193">
    <property type="entry name" value="FHIPEP_3"/>
</dbReference>
<evidence type="ECO:0000256" key="6">
    <source>
        <dbReference type="ARBA" id="ARBA00023136"/>
    </source>
</evidence>
<dbReference type="PANTHER" id="PTHR30161:SF1">
    <property type="entry name" value="FLAGELLAR BIOSYNTHESIS PROTEIN FLHA-RELATED"/>
    <property type="match status" value="1"/>
</dbReference>
<dbReference type="GO" id="GO:0044780">
    <property type="term" value="P:bacterial-type flagellum assembly"/>
    <property type="evidence" value="ECO:0007669"/>
    <property type="project" value="InterPro"/>
</dbReference>
<feature type="transmembrane region" description="Helical" evidence="7">
    <location>
        <begin position="42"/>
        <end position="61"/>
    </location>
</feature>
<evidence type="ECO:0000256" key="4">
    <source>
        <dbReference type="ARBA" id="ARBA00022692"/>
    </source>
</evidence>
<dbReference type="PRINTS" id="PR00949">
    <property type="entry name" value="TYPE3IMAPROT"/>
</dbReference>
<feature type="transmembrane region" description="Helical" evidence="7">
    <location>
        <begin position="73"/>
        <end position="93"/>
    </location>
</feature>
<keyword evidence="3 7" id="KW-1003">Cell membrane</keyword>
<keyword evidence="7" id="KW-0813">Transport</keyword>
<feature type="transmembrane region" description="Helical" evidence="7">
    <location>
        <begin position="205"/>
        <end position="225"/>
    </location>
</feature>
<keyword evidence="7" id="KW-1005">Bacterial flagellum biogenesis</keyword>
<keyword evidence="7" id="KW-0653">Protein transport</keyword>
<dbReference type="STRING" id="454194.PYK22_01654"/>
<sequence>MATAATSIVSSASRHAHLAVPLGAVVILLVLLVPLPPLLLDILLSFNLMLSVVVLLVAMYTTEPVKFTSFPNLLLLTTLYRLALNVATSRLILTRGEAGEYAAGTVIRAFGEFVIGGNTVVGVVIFLILLAIQFVVVNHGAVRSSEVTARFTLDAMPGKQMAVDADLSAGIIDEHEARRRRQEIAQAAEFHGAMDGAVRFTQRDAVASILIVFINIVAGFTIGVVQHGMELSDALRTYTILTVGDGVAAAVPSLFISVAAAIITTRAASEASIGEEVSVQLLSNPRPLFIAAVVLALLSLLPGMPHFAFLLLAASTAIAGYLSRQHLVQKRTVEQTEALEKKQATSEQTEKIESALKLDTLALEVGYGLIPLVSSGDQFLARVREVRRQIAHDLGIIVPPVHVTDNLQLAPREYAILLRGVRVARGEVHPEGFLAIDPGVVREKIDGIPTTDPAFGMPAVWIRREGDRERALAAGYTVVDPTTVICTHLSEVIKRHAPELLGRQETRALLDILAETHPKTVEEATPKVLSLGEVQRVLQNLLRERVPIRDLATILEAITDAGSVTRDVNALTEAARAALARTISASLANENGELAVLTLDPALERQFAERLGLHGGTPAQAVDPDFGRLILEKIEAAVQAAVLQQPVLLCSAAVRPHLRRLTERFLPDLAVISHNEIAPDVRIVSLGTVG</sequence>
<organism evidence="8 9">
    <name type="scientific">Pyrinomonas methylaliphatogenes</name>
    <dbReference type="NCBI Taxonomy" id="454194"/>
    <lineage>
        <taxon>Bacteria</taxon>
        <taxon>Pseudomonadati</taxon>
        <taxon>Acidobacteriota</taxon>
        <taxon>Blastocatellia</taxon>
        <taxon>Blastocatellales</taxon>
        <taxon>Pyrinomonadaceae</taxon>
        <taxon>Pyrinomonas</taxon>
    </lineage>
</organism>
<keyword evidence="8" id="KW-0969">Cilium</keyword>
<protein>
    <recommendedName>
        <fullName evidence="7">Flagellar biosynthesis protein FlhA</fullName>
    </recommendedName>
</protein>
<evidence type="ECO:0000256" key="5">
    <source>
        <dbReference type="ARBA" id="ARBA00022989"/>
    </source>
</evidence>